<feature type="compositionally biased region" description="Polar residues" evidence="2">
    <location>
        <begin position="197"/>
        <end position="206"/>
    </location>
</feature>
<dbReference type="RefSeq" id="XP_018276093.1">
    <property type="nucleotide sequence ID" value="XM_018419795.1"/>
</dbReference>
<dbReference type="GeneID" id="28980398"/>
<keyword evidence="4" id="KW-1185">Reference proteome</keyword>
<keyword evidence="1" id="KW-0175">Coiled coil</keyword>
<evidence type="ECO:0000256" key="1">
    <source>
        <dbReference type="SAM" id="Coils"/>
    </source>
</evidence>
<evidence type="ECO:0000256" key="2">
    <source>
        <dbReference type="SAM" id="MobiDB-lite"/>
    </source>
</evidence>
<feature type="compositionally biased region" description="Polar residues" evidence="2">
    <location>
        <begin position="149"/>
        <end position="175"/>
    </location>
</feature>
<evidence type="ECO:0000313" key="3">
    <source>
        <dbReference type="EMBL" id="KLT39602.1"/>
    </source>
</evidence>
<organism evidence="3 4">
    <name type="scientific">Cutaneotrichosporon oleaginosum</name>
    <dbReference type="NCBI Taxonomy" id="879819"/>
    <lineage>
        <taxon>Eukaryota</taxon>
        <taxon>Fungi</taxon>
        <taxon>Dikarya</taxon>
        <taxon>Basidiomycota</taxon>
        <taxon>Agaricomycotina</taxon>
        <taxon>Tremellomycetes</taxon>
        <taxon>Trichosporonales</taxon>
        <taxon>Trichosporonaceae</taxon>
        <taxon>Cutaneotrichosporon</taxon>
    </lineage>
</organism>
<name>A0A0J0XEU6_9TREE</name>
<gene>
    <name evidence="3" type="ORF">CC85DRAFT_185397</name>
</gene>
<feature type="region of interest" description="Disordered" evidence="2">
    <location>
        <begin position="119"/>
        <end position="206"/>
    </location>
</feature>
<proteinExistence type="predicted"/>
<dbReference type="EMBL" id="KQ087254">
    <property type="protein sequence ID" value="KLT39602.1"/>
    <property type="molecule type" value="Genomic_DNA"/>
</dbReference>
<dbReference type="AlphaFoldDB" id="A0A0J0XEU6"/>
<sequence>MTLKLSWDNMAQRLAAANQREAAGGAASELYQCKRQMEEEQRQHDMALRIAQYESQAVHDACLEEISRRVETIEQSEVTIARLRRLISEQQDQIARLKEALDRASQEQRISSLQLSNFPQNLVAGQPPPTPDAESLPLPYGADAGAYEESQTVESRPSAQRPSEVFGTQTTPNDNDGTEDYADGVLFDDGLIPSESCEANSHPTHN</sequence>
<reference evidence="3 4" key="1">
    <citation type="submission" date="2015-03" db="EMBL/GenBank/DDBJ databases">
        <title>Genomics and transcriptomics of the oil-accumulating basidiomycete yeast T. oleaginosus allow insights into substrate utilization and the diverse evolutionary trajectories of mating systems in fungi.</title>
        <authorList>
            <consortium name="DOE Joint Genome Institute"/>
            <person name="Kourist R."/>
            <person name="Kracht O."/>
            <person name="Bracharz F."/>
            <person name="Lipzen A."/>
            <person name="Nolan M."/>
            <person name="Ohm R."/>
            <person name="Grigoriev I."/>
            <person name="Sun S."/>
            <person name="Heitman J."/>
            <person name="Bruck T."/>
            <person name="Nowrousian M."/>
        </authorList>
    </citation>
    <scope>NUCLEOTIDE SEQUENCE [LARGE SCALE GENOMIC DNA]</scope>
    <source>
        <strain evidence="3 4">IBC0246</strain>
    </source>
</reference>
<protein>
    <submittedName>
        <fullName evidence="3">Uncharacterized protein</fullName>
    </submittedName>
</protein>
<dbReference type="Proteomes" id="UP000053611">
    <property type="component" value="Unassembled WGS sequence"/>
</dbReference>
<evidence type="ECO:0000313" key="4">
    <source>
        <dbReference type="Proteomes" id="UP000053611"/>
    </source>
</evidence>
<accession>A0A0J0XEU6</accession>
<feature type="coiled-coil region" evidence="1">
    <location>
        <begin position="73"/>
        <end position="107"/>
    </location>
</feature>